<gene>
    <name evidence="2" type="ORF">MNBD_NITROSPIRAE03-459</name>
</gene>
<feature type="domain" description="Response regulatory" evidence="1">
    <location>
        <begin position="4"/>
        <end position="98"/>
    </location>
</feature>
<dbReference type="Pfam" id="PF00072">
    <property type="entry name" value="Response_reg"/>
    <property type="match status" value="1"/>
</dbReference>
<sequence>MSLRAFILDDDEKIRSLLSIILKRRGYKVLSFPDPTYFTLYSGTECSCPPGQVCGDILITDNNMPNMKGLEFIQSRIHSGCRGLVQNTAVMSGTWTAP</sequence>
<name>A0A3B1CU28_9ZZZZ</name>
<dbReference type="GO" id="GO:0000160">
    <property type="term" value="P:phosphorelay signal transduction system"/>
    <property type="evidence" value="ECO:0007669"/>
    <property type="project" value="InterPro"/>
</dbReference>
<dbReference type="CDD" id="cd00156">
    <property type="entry name" value="REC"/>
    <property type="match status" value="1"/>
</dbReference>
<accession>A0A3B1CU28</accession>
<dbReference type="InterPro" id="IPR001789">
    <property type="entry name" value="Sig_transdc_resp-reg_receiver"/>
</dbReference>
<dbReference type="InterPro" id="IPR011006">
    <property type="entry name" value="CheY-like_superfamily"/>
</dbReference>
<feature type="non-terminal residue" evidence="2">
    <location>
        <position position="98"/>
    </location>
</feature>
<dbReference type="Gene3D" id="3.40.50.2300">
    <property type="match status" value="1"/>
</dbReference>
<evidence type="ECO:0000259" key="1">
    <source>
        <dbReference type="PROSITE" id="PS50110"/>
    </source>
</evidence>
<organism evidence="2">
    <name type="scientific">hydrothermal vent metagenome</name>
    <dbReference type="NCBI Taxonomy" id="652676"/>
    <lineage>
        <taxon>unclassified sequences</taxon>
        <taxon>metagenomes</taxon>
        <taxon>ecological metagenomes</taxon>
    </lineage>
</organism>
<proteinExistence type="predicted"/>
<reference evidence="2" key="1">
    <citation type="submission" date="2018-06" db="EMBL/GenBank/DDBJ databases">
        <authorList>
            <person name="Zhirakovskaya E."/>
        </authorList>
    </citation>
    <scope>NUCLEOTIDE SEQUENCE</scope>
</reference>
<dbReference type="AlphaFoldDB" id="A0A3B1CU28"/>
<dbReference type="EMBL" id="UOGI01000183">
    <property type="protein sequence ID" value="VAX33539.1"/>
    <property type="molecule type" value="Genomic_DNA"/>
</dbReference>
<evidence type="ECO:0000313" key="2">
    <source>
        <dbReference type="EMBL" id="VAX33539.1"/>
    </source>
</evidence>
<dbReference type="SUPFAM" id="SSF52172">
    <property type="entry name" value="CheY-like"/>
    <property type="match status" value="1"/>
</dbReference>
<protein>
    <recommendedName>
        <fullName evidence="1">Response regulatory domain-containing protein</fullName>
    </recommendedName>
</protein>
<dbReference type="PROSITE" id="PS50110">
    <property type="entry name" value="RESPONSE_REGULATORY"/>
    <property type="match status" value="1"/>
</dbReference>